<feature type="coiled-coil region" evidence="9">
    <location>
        <begin position="29"/>
        <end position="56"/>
    </location>
</feature>
<dbReference type="PANTHER" id="PTHR48112">
    <property type="entry name" value="HIGH MOBILITY GROUP PROTEIN DSP1"/>
    <property type="match status" value="1"/>
</dbReference>
<feature type="compositionally biased region" description="Polar residues" evidence="10">
    <location>
        <begin position="340"/>
        <end position="401"/>
    </location>
</feature>
<feature type="region of interest" description="Disordered" evidence="10">
    <location>
        <begin position="298"/>
        <end position="411"/>
    </location>
</feature>
<dbReference type="PROSITE" id="PS50118">
    <property type="entry name" value="HMG_BOX_2"/>
    <property type="match status" value="2"/>
</dbReference>
<dbReference type="RefSeq" id="XP_008488199.1">
    <property type="nucleotide sequence ID" value="XM_008489977.3"/>
</dbReference>
<proteinExistence type="inferred from homology"/>
<dbReference type="GO" id="GO:0005634">
    <property type="term" value="C:nucleus"/>
    <property type="evidence" value="ECO:0007669"/>
    <property type="project" value="UniProtKB-SubCell"/>
</dbReference>
<dbReference type="GO" id="GO:0003677">
    <property type="term" value="F:DNA binding"/>
    <property type="evidence" value="ECO:0007669"/>
    <property type="project" value="UniProtKB-UniRule"/>
</dbReference>
<feature type="domain" description="HMG box" evidence="11">
    <location>
        <begin position="229"/>
        <end position="297"/>
    </location>
</feature>
<dbReference type="PROSITE" id="PS00353">
    <property type="entry name" value="HMG_BOX_1"/>
    <property type="match status" value="1"/>
</dbReference>
<feature type="DNA-binding region" description="HMG box" evidence="8">
    <location>
        <begin position="138"/>
        <end position="208"/>
    </location>
</feature>
<dbReference type="SMART" id="SM00398">
    <property type="entry name" value="HMG"/>
    <property type="match status" value="2"/>
</dbReference>
<evidence type="ECO:0000259" key="12">
    <source>
        <dbReference type="PROSITE" id="PS50902"/>
    </source>
</evidence>
<dbReference type="GeneID" id="103524935"/>
<evidence type="ECO:0000256" key="4">
    <source>
        <dbReference type="ARBA" id="ARBA00022454"/>
    </source>
</evidence>
<evidence type="ECO:0000256" key="9">
    <source>
        <dbReference type="SAM" id="Coils"/>
    </source>
</evidence>
<evidence type="ECO:0000256" key="1">
    <source>
        <dbReference type="ARBA" id="ARBA00004123"/>
    </source>
</evidence>
<keyword evidence="6 8" id="KW-0238">DNA-binding</keyword>
<accession>A0A1S3DUL1</accession>
<dbReference type="PROSITE" id="PS50902">
    <property type="entry name" value="FLAVODOXIN_LIKE"/>
    <property type="match status" value="1"/>
</dbReference>
<organism evidence="13 14">
    <name type="scientific">Diaphorina citri</name>
    <name type="common">Asian citrus psyllid</name>
    <dbReference type="NCBI Taxonomy" id="121845"/>
    <lineage>
        <taxon>Eukaryota</taxon>
        <taxon>Metazoa</taxon>
        <taxon>Ecdysozoa</taxon>
        <taxon>Arthropoda</taxon>
        <taxon>Hexapoda</taxon>
        <taxon>Insecta</taxon>
        <taxon>Pterygota</taxon>
        <taxon>Neoptera</taxon>
        <taxon>Paraneoptera</taxon>
        <taxon>Hemiptera</taxon>
        <taxon>Sternorrhyncha</taxon>
        <taxon>Psylloidea</taxon>
        <taxon>Psyllidae</taxon>
        <taxon>Diaphorininae</taxon>
        <taxon>Diaphorina</taxon>
    </lineage>
</organism>
<evidence type="ECO:0000313" key="13">
    <source>
        <dbReference type="Proteomes" id="UP000079169"/>
    </source>
</evidence>
<evidence type="ECO:0000256" key="8">
    <source>
        <dbReference type="PROSITE-ProRule" id="PRU00267"/>
    </source>
</evidence>
<reference evidence="14" key="1">
    <citation type="submission" date="2025-08" db="UniProtKB">
        <authorList>
            <consortium name="RefSeq"/>
        </authorList>
    </citation>
    <scope>IDENTIFICATION</scope>
</reference>
<dbReference type="SUPFAM" id="SSF47095">
    <property type="entry name" value="HMG-box"/>
    <property type="match status" value="2"/>
</dbReference>
<keyword evidence="5" id="KW-0677">Repeat</keyword>
<evidence type="ECO:0000256" key="10">
    <source>
        <dbReference type="SAM" id="MobiDB-lite"/>
    </source>
</evidence>
<sequence>MTDSNQWTANRDDGMWWQNALSNEQQVTQQQINQQILNQQQQLQQQQQQYLTYMNNAVAVSAASSPSQMRSSPSGNSGAIDYRNIAAQQQNQQQQQQQQWWSNYSNNMNSPALNNNMQHMQQQQFLNRKMPKEKDVKPRGRMTAYAFFVQVCREEHKKKHPEENVVFAEFSKKCAERWKTMSEKEKKRFHEMADKDKKRYDTEMQSYTPPAGEKVRGKRRKQIKDPNAPKRSLSAFFWFCNDERGKIKQDNPEYGVGDIAKELGKKWADVDPSVKTKYEQMAEKDKARYEKEMTAYKNRSVAPVNEEADEEDDDFQANLTTRGRKVREVMPESRILDNGTPIQQQDPNPRSIAQQQDPNPRSIAQQQDPNPRSIAQQQDPNPRSIAQQQDPNPRSIAQQQDIRLAEGTRDSTVIYQRQKRTKYVTLTTRSRFTPTTPSPIIRTYIAHASESGTAEKYAHRLHDILMTKFNTSRRPGRKLFSSQVVNVEALLWIDAAELVLFVASTTGEGDPPRNARRYYDNCLLFRYFDHLPYHNVYYAVLGLGSKLYKSNFCAFGVNLDKMTGDLGGTRILPVEKADTLDLEETFTRWVGAVVPHVDRICRGLPVQHVVDNSTAPPGVTEKNIMEQMNRMAATAGVSLVLTLPTTTQDSGSFLTHEISSCSQTQE</sequence>
<dbReference type="InterPro" id="IPR029039">
    <property type="entry name" value="Flavoprotein-like_sf"/>
</dbReference>
<feature type="compositionally biased region" description="Acidic residues" evidence="10">
    <location>
        <begin position="306"/>
        <end position="315"/>
    </location>
</feature>
<dbReference type="PRINTS" id="PR00886">
    <property type="entry name" value="HIGHMOBLTY12"/>
</dbReference>
<gene>
    <name evidence="14" type="primary">LOC103524935</name>
</gene>
<keyword evidence="9" id="KW-0175">Coiled coil</keyword>
<dbReference type="AlphaFoldDB" id="A0A1S3DUL1"/>
<dbReference type="InterPro" id="IPR036910">
    <property type="entry name" value="HMG_box_dom_sf"/>
</dbReference>
<dbReference type="KEGG" id="dci:103524935"/>
<evidence type="ECO:0000256" key="2">
    <source>
        <dbReference type="ARBA" id="ARBA00004286"/>
    </source>
</evidence>
<dbReference type="Pfam" id="PF00505">
    <property type="entry name" value="HMG_box"/>
    <property type="match status" value="1"/>
</dbReference>
<dbReference type="Gene3D" id="1.10.30.10">
    <property type="entry name" value="High mobility group box domain"/>
    <property type="match status" value="2"/>
</dbReference>
<dbReference type="FunFam" id="1.10.30.10:FF:000016">
    <property type="entry name" value="FACT complex subunit SSRP1"/>
    <property type="match status" value="1"/>
</dbReference>
<dbReference type="PaxDb" id="121845-A0A1S3DUL1"/>
<name>A0A1S3DUL1_DIACI</name>
<evidence type="ECO:0000256" key="3">
    <source>
        <dbReference type="ARBA" id="ARBA00008774"/>
    </source>
</evidence>
<dbReference type="Proteomes" id="UP000079169">
    <property type="component" value="Unplaced"/>
</dbReference>
<dbReference type="InterPro" id="IPR008254">
    <property type="entry name" value="Flavodoxin/NO_synth"/>
</dbReference>
<evidence type="ECO:0000256" key="6">
    <source>
        <dbReference type="ARBA" id="ARBA00023125"/>
    </source>
</evidence>
<dbReference type="InterPro" id="IPR050342">
    <property type="entry name" value="HMGB"/>
</dbReference>
<feature type="domain" description="HMG box" evidence="11">
    <location>
        <begin position="138"/>
        <end position="208"/>
    </location>
</feature>
<dbReference type="CDD" id="cd21978">
    <property type="entry name" value="HMG-box_HMGB_rpt1"/>
    <property type="match status" value="1"/>
</dbReference>
<protein>
    <submittedName>
        <fullName evidence="14">Uncharacterized protein LOC103524935 isoform X1</fullName>
    </submittedName>
</protein>
<evidence type="ECO:0000259" key="11">
    <source>
        <dbReference type="PROSITE" id="PS50118"/>
    </source>
</evidence>
<evidence type="ECO:0000256" key="5">
    <source>
        <dbReference type="ARBA" id="ARBA00022737"/>
    </source>
</evidence>
<dbReference type="CDD" id="cd01390">
    <property type="entry name" value="HMG-box_NHP6-like"/>
    <property type="match status" value="1"/>
</dbReference>
<dbReference type="PANTHER" id="PTHR48112:SF32">
    <property type="entry name" value="HIGH MOBILITY GROUP PROTEIN B3"/>
    <property type="match status" value="1"/>
</dbReference>
<dbReference type="Pfam" id="PF00258">
    <property type="entry name" value="Flavodoxin_1"/>
    <property type="match status" value="1"/>
</dbReference>
<evidence type="ECO:0000256" key="7">
    <source>
        <dbReference type="ARBA" id="ARBA00023242"/>
    </source>
</evidence>
<dbReference type="GO" id="GO:0005694">
    <property type="term" value="C:chromosome"/>
    <property type="evidence" value="ECO:0007669"/>
    <property type="project" value="UniProtKB-SubCell"/>
</dbReference>
<comment type="similarity">
    <text evidence="3">Belongs to the HMGB family.</text>
</comment>
<keyword evidence="7 8" id="KW-0539">Nucleus</keyword>
<feature type="DNA-binding region" description="HMG box" evidence="8">
    <location>
        <begin position="229"/>
        <end position="297"/>
    </location>
</feature>
<dbReference type="InterPro" id="IPR009071">
    <property type="entry name" value="HMG_box_dom"/>
</dbReference>
<dbReference type="STRING" id="121845.A0A1S3DUL1"/>
<dbReference type="GO" id="GO:0010181">
    <property type="term" value="F:FMN binding"/>
    <property type="evidence" value="ECO:0007669"/>
    <property type="project" value="InterPro"/>
</dbReference>
<feature type="domain" description="Flavodoxin-like" evidence="12">
    <location>
        <begin position="443"/>
        <end position="594"/>
    </location>
</feature>
<evidence type="ECO:0000313" key="14">
    <source>
        <dbReference type="RefSeq" id="XP_008488199.1"/>
    </source>
</evidence>
<dbReference type="Pfam" id="PF09011">
    <property type="entry name" value="HMG_box_2"/>
    <property type="match status" value="1"/>
</dbReference>
<comment type="subcellular location">
    <subcellularLocation>
        <location evidence="2">Chromosome</location>
    </subcellularLocation>
    <subcellularLocation>
        <location evidence="1">Nucleus</location>
    </subcellularLocation>
</comment>
<keyword evidence="4" id="KW-0158">Chromosome</keyword>
<dbReference type="FunFam" id="1.10.30.10:FF:000013">
    <property type="entry name" value="High mobility group protein B3"/>
    <property type="match status" value="1"/>
</dbReference>
<feature type="compositionally biased region" description="Basic and acidic residues" evidence="10">
    <location>
        <begin position="326"/>
        <end position="335"/>
    </location>
</feature>
<dbReference type="SUPFAM" id="SSF52218">
    <property type="entry name" value="Flavoproteins"/>
    <property type="match status" value="1"/>
</dbReference>
<dbReference type="InterPro" id="IPR017967">
    <property type="entry name" value="HMG_boxA_CS"/>
</dbReference>
<keyword evidence="13" id="KW-1185">Reference proteome</keyword>
<feature type="region of interest" description="Disordered" evidence="10">
    <location>
        <begin position="204"/>
        <end position="227"/>
    </location>
</feature>
<dbReference type="Gene3D" id="3.40.50.360">
    <property type="match status" value="1"/>
</dbReference>